<dbReference type="EMBL" id="BPVZ01000008">
    <property type="protein sequence ID" value="GKU94979.1"/>
    <property type="molecule type" value="Genomic_DNA"/>
</dbReference>
<comment type="caution">
    <text evidence="1">The sequence shown here is derived from an EMBL/GenBank/DDBJ whole genome shotgun (WGS) entry which is preliminary data.</text>
</comment>
<organism evidence="1 2">
    <name type="scientific">Rubroshorea leprosula</name>
    <dbReference type="NCBI Taxonomy" id="152421"/>
    <lineage>
        <taxon>Eukaryota</taxon>
        <taxon>Viridiplantae</taxon>
        <taxon>Streptophyta</taxon>
        <taxon>Embryophyta</taxon>
        <taxon>Tracheophyta</taxon>
        <taxon>Spermatophyta</taxon>
        <taxon>Magnoliopsida</taxon>
        <taxon>eudicotyledons</taxon>
        <taxon>Gunneridae</taxon>
        <taxon>Pentapetalae</taxon>
        <taxon>rosids</taxon>
        <taxon>malvids</taxon>
        <taxon>Malvales</taxon>
        <taxon>Dipterocarpaceae</taxon>
        <taxon>Rubroshorea</taxon>
    </lineage>
</organism>
<keyword evidence="2" id="KW-1185">Reference proteome</keyword>
<gene>
    <name evidence="1" type="ORF">SLEP1_g8397</name>
</gene>
<sequence length="59" mass="6753">MVLRVGDFVSEVLATIYGCLKIFEIHHMKAINDAFWENSREQGQSKFKVETEATKHIGV</sequence>
<evidence type="ECO:0000313" key="2">
    <source>
        <dbReference type="Proteomes" id="UP001054252"/>
    </source>
</evidence>
<evidence type="ECO:0000313" key="1">
    <source>
        <dbReference type="EMBL" id="GKU94979.1"/>
    </source>
</evidence>
<accession>A0AAV5IBD4</accession>
<dbReference type="AlphaFoldDB" id="A0AAV5IBD4"/>
<name>A0AAV5IBD4_9ROSI</name>
<proteinExistence type="predicted"/>
<reference evidence="1 2" key="1">
    <citation type="journal article" date="2021" name="Commun. Biol.">
        <title>The genome of Shorea leprosula (Dipterocarpaceae) highlights the ecological relevance of drought in aseasonal tropical rainforests.</title>
        <authorList>
            <person name="Ng K.K.S."/>
            <person name="Kobayashi M.J."/>
            <person name="Fawcett J.A."/>
            <person name="Hatakeyama M."/>
            <person name="Paape T."/>
            <person name="Ng C.H."/>
            <person name="Ang C.C."/>
            <person name="Tnah L.H."/>
            <person name="Lee C.T."/>
            <person name="Nishiyama T."/>
            <person name="Sese J."/>
            <person name="O'Brien M.J."/>
            <person name="Copetti D."/>
            <person name="Mohd Noor M.I."/>
            <person name="Ong R.C."/>
            <person name="Putra M."/>
            <person name="Sireger I.Z."/>
            <person name="Indrioko S."/>
            <person name="Kosugi Y."/>
            <person name="Izuno A."/>
            <person name="Isagi Y."/>
            <person name="Lee S.L."/>
            <person name="Shimizu K.K."/>
        </authorList>
    </citation>
    <scope>NUCLEOTIDE SEQUENCE [LARGE SCALE GENOMIC DNA]</scope>
    <source>
        <strain evidence="1">214</strain>
    </source>
</reference>
<protein>
    <submittedName>
        <fullName evidence="1">Uncharacterized protein</fullName>
    </submittedName>
</protein>
<dbReference type="Proteomes" id="UP001054252">
    <property type="component" value="Unassembled WGS sequence"/>
</dbReference>